<gene>
    <name evidence="2" type="primary">gspK_2</name>
    <name evidence="2" type="ORF">Pr1d_45080</name>
</gene>
<dbReference type="SUPFAM" id="SSF53067">
    <property type="entry name" value="Actin-like ATPase domain"/>
    <property type="match status" value="2"/>
</dbReference>
<dbReference type="GO" id="GO:0047931">
    <property type="term" value="F:glucosamine kinase activity"/>
    <property type="evidence" value="ECO:0007669"/>
    <property type="project" value="UniProtKB-EC"/>
</dbReference>
<proteinExistence type="predicted"/>
<evidence type="ECO:0000313" key="3">
    <source>
        <dbReference type="Proteomes" id="UP000323917"/>
    </source>
</evidence>
<dbReference type="Pfam" id="PF01869">
    <property type="entry name" value="BcrAD_BadFG"/>
    <property type="match status" value="1"/>
</dbReference>
<dbReference type="AlphaFoldDB" id="A0A5B9QDL7"/>
<dbReference type="CDD" id="cd24007">
    <property type="entry name" value="ASKHA_NBD_eukNAGK-like"/>
    <property type="match status" value="1"/>
</dbReference>
<sequence>MSENHNLILGIDGGGTKTVACLAQVVPDGSFHVVGRGQSGSSNLKAVGPEKALENLAEALDQAWSDAQVAPESVSLAVLGLSGAGRPEAQSLLQQWNTENRIAHKLSIVHDALPVLAAGTPDGSGVALIAGTGSVAFAADSNRKTAVVGGWGYWFGDEGSAFWLGQAALRAASLASDGRSPATQLLEAILDRLSISDPREMLTSLARCGDVRSAIAGLADLVSIAADQQDTAALEIVSQAAGHLAALVVAAAKQLELGMRFPLALAGGVLSGSQLIREALLGELAARGVSPDSVQLVTDPVNGCLKVAMCEITSQSSA</sequence>
<dbReference type="EMBL" id="CP042913">
    <property type="protein sequence ID" value="QEG37167.1"/>
    <property type="molecule type" value="Genomic_DNA"/>
</dbReference>
<evidence type="ECO:0000313" key="2">
    <source>
        <dbReference type="EMBL" id="QEG37167.1"/>
    </source>
</evidence>
<organism evidence="2 3">
    <name type="scientific">Bythopirellula goksoeyrii</name>
    <dbReference type="NCBI Taxonomy" id="1400387"/>
    <lineage>
        <taxon>Bacteria</taxon>
        <taxon>Pseudomonadati</taxon>
        <taxon>Planctomycetota</taxon>
        <taxon>Planctomycetia</taxon>
        <taxon>Pirellulales</taxon>
        <taxon>Lacipirellulaceae</taxon>
        <taxon>Bythopirellula</taxon>
    </lineage>
</organism>
<dbReference type="Gene3D" id="3.30.420.40">
    <property type="match status" value="2"/>
</dbReference>
<dbReference type="RefSeq" id="WP_148075440.1">
    <property type="nucleotide sequence ID" value="NZ_CP042913.1"/>
</dbReference>
<dbReference type="Proteomes" id="UP000323917">
    <property type="component" value="Chromosome"/>
</dbReference>
<reference evidence="2 3" key="1">
    <citation type="submission" date="2019-08" db="EMBL/GenBank/DDBJ databases">
        <title>Deep-cultivation of Planctomycetes and their phenomic and genomic characterization uncovers novel biology.</title>
        <authorList>
            <person name="Wiegand S."/>
            <person name="Jogler M."/>
            <person name="Boedeker C."/>
            <person name="Pinto D."/>
            <person name="Vollmers J."/>
            <person name="Rivas-Marin E."/>
            <person name="Kohn T."/>
            <person name="Peeters S.H."/>
            <person name="Heuer A."/>
            <person name="Rast P."/>
            <person name="Oberbeckmann S."/>
            <person name="Bunk B."/>
            <person name="Jeske O."/>
            <person name="Meyerdierks A."/>
            <person name="Storesund J.E."/>
            <person name="Kallscheuer N."/>
            <person name="Luecker S."/>
            <person name="Lage O.M."/>
            <person name="Pohl T."/>
            <person name="Merkel B.J."/>
            <person name="Hornburger P."/>
            <person name="Mueller R.-W."/>
            <person name="Bruemmer F."/>
            <person name="Labrenz M."/>
            <person name="Spormann A.M."/>
            <person name="Op den Camp H."/>
            <person name="Overmann J."/>
            <person name="Amann R."/>
            <person name="Jetten M.S.M."/>
            <person name="Mascher T."/>
            <person name="Medema M.H."/>
            <person name="Devos D.P."/>
            <person name="Kaster A.-K."/>
            <person name="Ovreas L."/>
            <person name="Rohde M."/>
            <person name="Galperin M.Y."/>
            <person name="Jogler C."/>
        </authorList>
    </citation>
    <scope>NUCLEOTIDE SEQUENCE [LARGE SCALE GENOMIC DNA]</scope>
    <source>
        <strain evidence="2 3">Pr1d</strain>
    </source>
</reference>
<accession>A0A5B9QDL7</accession>
<name>A0A5B9QDL7_9BACT</name>
<keyword evidence="2" id="KW-0808">Transferase</keyword>
<dbReference type="OrthoDB" id="9772633at2"/>
<evidence type="ECO:0000259" key="1">
    <source>
        <dbReference type="Pfam" id="PF01869"/>
    </source>
</evidence>
<dbReference type="EC" id="2.7.1.8" evidence="2"/>
<dbReference type="InterPro" id="IPR043129">
    <property type="entry name" value="ATPase_NBD"/>
</dbReference>
<dbReference type="PANTHER" id="PTHR43190">
    <property type="entry name" value="N-ACETYL-D-GLUCOSAMINE KINASE"/>
    <property type="match status" value="1"/>
</dbReference>
<keyword evidence="2" id="KW-0418">Kinase</keyword>
<dbReference type="PANTHER" id="PTHR43190:SF3">
    <property type="entry name" value="N-ACETYL-D-GLUCOSAMINE KINASE"/>
    <property type="match status" value="1"/>
</dbReference>
<dbReference type="InterPro" id="IPR002731">
    <property type="entry name" value="ATPase_BadF"/>
</dbReference>
<dbReference type="KEGG" id="bgok:Pr1d_45080"/>
<dbReference type="InterPro" id="IPR052519">
    <property type="entry name" value="Euk-type_GlcNAc_Kinase"/>
</dbReference>
<feature type="domain" description="ATPase BadF/BadG/BcrA/BcrD type" evidence="1">
    <location>
        <begin position="9"/>
        <end position="276"/>
    </location>
</feature>
<keyword evidence="3" id="KW-1185">Reference proteome</keyword>
<protein>
    <submittedName>
        <fullName evidence="2">Glucosamine kinase GspK</fullName>
        <ecNumber evidence="2">2.7.1.8</ecNumber>
    </submittedName>
</protein>